<dbReference type="EMBL" id="DPPF01000217">
    <property type="protein sequence ID" value="HCW94037.1"/>
    <property type="molecule type" value="Genomic_DNA"/>
</dbReference>
<evidence type="ECO:0000259" key="2">
    <source>
        <dbReference type="PROSITE" id="PS50110"/>
    </source>
</evidence>
<evidence type="ECO:0000313" key="5">
    <source>
        <dbReference type="Proteomes" id="UP000262325"/>
    </source>
</evidence>
<dbReference type="PANTHER" id="PTHR44520:SF1">
    <property type="entry name" value="TWO-COMPONENT SYSTEM REGULATORY PROTEIN"/>
    <property type="match status" value="1"/>
</dbReference>
<evidence type="ECO:0000256" key="1">
    <source>
        <dbReference type="PROSITE-ProRule" id="PRU00169"/>
    </source>
</evidence>
<dbReference type="PANTHER" id="PTHR44520">
    <property type="entry name" value="RESPONSE REGULATOR RCP1-RELATED"/>
    <property type="match status" value="1"/>
</dbReference>
<sequence length="147" mass="16680">MENINDVEILIVEDNPNDAEMALRALKKNNLANNVLVVEDGEEALDFIFTKGKYSGKEKDSRPKIILLDLKLPKVDGLEVLREVKADEETKIIPVVILTSSKEESDLVESYKLGVNSYIVKPVDFDKFVSAVRDLGLYWLLLNQRPY</sequence>
<organism evidence="3 5">
    <name type="scientific">Flexistipes sinusarabici</name>
    <dbReference type="NCBI Taxonomy" id="2352"/>
    <lineage>
        <taxon>Bacteria</taxon>
        <taxon>Pseudomonadati</taxon>
        <taxon>Deferribacterota</taxon>
        <taxon>Deferribacteres</taxon>
        <taxon>Deferribacterales</taxon>
        <taxon>Flexistipitaceae</taxon>
        <taxon>Flexistipes</taxon>
    </lineage>
</organism>
<dbReference type="Proteomes" id="UP000262325">
    <property type="component" value="Unassembled WGS sequence"/>
</dbReference>
<dbReference type="GO" id="GO:0000160">
    <property type="term" value="P:phosphorelay signal transduction system"/>
    <property type="evidence" value="ECO:0007669"/>
    <property type="project" value="InterPro"/>
</dbReference>
<feature type="modified residue" description="4-aspartylphosphate" evidence="1">
    <location>
        <position position="69"/>
    </location>
</feature>
<dbReference type="Gene3D" id="3.40.50.2300">
    <property type="match status" value="1"/>
</dbReference>
<reference evidence="3 5" key="1">
    <citation type="journal article" date="2018" name="Nat. Biotechnol.">
        <title>A standardized bacterial taxonomy based on genome phylogeny substantially revises the tree of life.</title>
        <authorList>
            <person name="Parks D.H."/>
            <person name="Chuvochina M."/>
            <person name="Waite D.W."/>
            <person name="Rinke C."/>
            <person name="Skarshewski A."/>
            <person name="Chaumeil P.A."/>
            <person name="Hugenholtz P."/>
        </authorList>
    </citation>
    <scope>NUCLEOTIDE SEQUENCE [LARGE SCALE GENOMIC DNA]</scope>
    <source>
        <strain evidence="3">UBA8672</strain>
    </source>
</reference>
<reference evidence="4 6" key="2">
    <citation type="submission" date="2019-08" db="EMBL/GenBank/DDBJ databases">
        <title>Genomic characterization of a novel candidate phylum (ARYD3) from a high temperature, high salinity tertiary oil reservoir in north central Oklahoma, USA.</title>
        <authorList>
            <person name="Youssef N.H."/>
            <person name="Yadav A."/>
            <person name="Elshahed M.S."/>
        </authorList>
    </citation>
    <scope>NUCLEOTIDE SEQUENCE [LARGE SCALE GENOMIC DNA]</scope>
    <source>
        <strain evidence="4">ARYD1</strain>
    </source>
</reference>
<dbReference type="InterPro" id="IPR052893">
    <property type="entry name" value="TCS_response_regulator"/>
</dbReference>
<evidence type="ECO:0000313" key="3">
    <source>
        <dbReference type="EMBL" id="HCW94037.1"/>
    </source>
</evidence>
<dbReference type="RefSeq" id="WP_303700645.1">
    <property type="nucleotide sequence ID" value="NZ_VSIV01000095.1"/>
</dbReference>
<gene>
    <name evidence="3" type="ORF">DHM44_10200</name>
    <name evidence="4" type="ORF">FXF49_04165</name>
</gene>
<dbReference type="SMART" id="SM00448">
    <property type="entry name" value="REC"/>
    <property type="match status" value="1"/>
</dbReference>
<keyword evidence="1" id="KW-0597">Phosphoprotein</keyword>
<dbReference type="Proteomes" id="UP000323337">
    <property type="component" value="Unassembled WGS sequence"/>
</dbReference>
<dbReference type="AlphaFoldDB" id="A0A3D5QDX0"/>
<dbReference type="Pfam" id="PF00072">
    <property type="entry name" value="Response_reg"/>
    <property type="match status" value="1"/>
</dbReference>
<dbReference type="EMBL" id="VSIV01000095">
    <property type="protein sequence ID" value="TYB33850.1"/>
    <property type="molecule type" value="Genomic_DNA"/>
</dbReference>
<proteinExistence type="predicted"/>
<dbReference type="SUPFAM" id="SSF52172">
    <property type="entry name" value="CheY-like"/>
    <property type="match status" value="1"/>
</dbReference>
<feature type="domain" description="Response regulatory" evidence="2">
    <location>
        <begin position="8"/>
        <end position="136"/>
    </location>
</feature>
<evidence type="ECO:0000313" key="6">
    <source>
        <dbReference type="Proteomes" id="UP000323337"/>
    </source>
</evidence>
<dbReference type="CDD" id="cd17557">
    <property type="entry name" value="REC_Rcp-like"/>
    <property type="match status" value="1"/>
</dbReference>
<dbReference type="InterPro" id="IPR011006">
    <property type="entry name" value="CheY-like_superfamily"/>
</dbReference>
<accession>A0A3D5QDX0</accession>
<evidence type="ECO:0000313" key="4">
    <source>
        <dbReference type="EMBL" id="TYB33850.1"/>
    </source>
</evidence>
<comment type="caution">
    <text evidence="3">The sequence shown here is derived from an EMBL/GenBank/DDBJ whole genome shotgun (WGS) entry which is preliminary data.</text>
</comment>
<dbReference type="InterPro" id="IPR001789">
    <property type="entry name" value="Sig_transdc_resp-reg_receiver"/>
</dbReference>
<name>A0A3D5QDX0_FLESI</name>
<protein>
    <submittedName>
        <fullName evidence="3 4">Response regulator</fullName>
    </submittedName>
</protein>
<dbReference type="PROSITE" id="PS50110">
    <property type="entry name" value="RESPONSE_REGULATORY"/>
    <property type="match status" value="1"/>
</dbReference>